<dbReference type="InterPro" id="IPR001005">
    <property type="entry name" value="SANT/Myb"/>
</dbReference>
<comment type="subcellular location">
    <subcellularLocation>
        <location evidence="1">Nucleus</location>
    </subcellularLocation>
</comment>
<dbReference type="AlphaFoldDB" id="A0ABD3K8U1"/>
<dbReference type="FunFam" id="1.10.10.60:FF:000001">
    <property type="entry name" value="MYB-related transcription factor"/>
    <property type="match status" value="1"/>
</dbReference>
<gene>
    <name evidence="11" type="ORF">ACJRO7_025322</name>
</gene>
<keyword evidence="12" id="KW-1185">Reference proteome</keyword>
<evidence type="ECO:0000313" key="11">
    <source>
        <dbReference type="EMBL" id="KAL3736345.1"/>
    </source>
</evidence>
<evidence type="ECO:0000256" key="1">
    <source>
        <dbReference type="ARBA" id="ARBA00004123"/>
    </source>
</evidence>
<dbReference type="GO" id="GO:0003677">
    <property type="term" value="F:DNA binding"/>
    <property type="evidence" value="ECO:0007669"/>
    <property type="project" value="UniProtKB-KW"/>
</dbReference>
<keyword evidence="3" id="KW-0805">Transcription regulation</keyword>
<dbReference type="InterPro" id="IPR017930">
    <property type="entry name" value="Myb_dom"/>
</dbReference>
<dbReference type="InterPro" id="IPR009057">
    <property type="entry name" value="Homeodomain-like_sf"/>
</dbReference>
<dbReference type="PANTHER" id="PTHR47995">
    <property type="entry name" value="TRANSCRIPTION FACTOR MYB33-RELATED"/>
    <property type="match status" value="1"/>
</dbReference>
<evidence type="ECO:0000256" key="2">
    <source>
        <dbReference type="ARBA" id="ARBA00022737"/>
    </source>
</evidence>
<keyword evidence="6" id="KW-0804">Transcription</keyword>
<feature type="compositionally biased region" description="Low complexity" evidence="8">
    <location>
        <begin position="10"/>
        <end position="30"/>
    </location>
</feature>
<keyword evidence="2" id="KW-0677">Repeat</keyword>
<dbReference type="GO" id="GO:0048235">
    <property type="term" value="P:pollen sperm cell differentiation"/>
    <property type="evidence" value="ECO:0007669"/>
    <property type="project" value="UniProtKB-ARBA"/>
</dbReference>
<feature type="domain" description="Myb-like" evidence="9">
    <location>
        <begin position="92"/>
        <end position="142"/>
    </location>
</feature>
<keyword evidence="5" id="KW-0010">Activator</keyword>
<accession>A0ABD3K8U1</accession>
<dbReference type="GO" id="GO:0040008">
    <property type="term" value="P:regulation of growth"/>
    <property type="evidence" value="ECO:0007669"/>
    <property type="project" value="UniProtKB-ARBA"/>
</dbReference>
<evidence type="ECO:0000256" key="5">
    <source>
        <dbReference type="ARBA" id="ARBA00023159"/>
    </source>
</evidence>
<protein>
    <submittedName>
        <fullName evidence="11">Uncharacterized protein</fullName>
    </submittedName>
</protein>
<feature type="domain" description="Myb-like" evidence="9">
    <location>
        <begin position="42"/>
        <end position="91"/>
    </location>
</feature>
<feature type="domain" description="HTH myb-type" evidence="10">
    <location>
        <begin position="42"/>
        <end position="91"/>
    </location>
</feature>
<evidence type="ECO:0000259" key="9">
    <source>
        <dbReference type="PROSITE" id="PS50090"/>
    </source>
</evidence>
<dbReference type="SMART" id="SM00717">
    <property type="entry name" value="SANT"/>
    <property type="match status" value="2"/>
</dbReference>
<dbReference type="CDD" id="cd00167">
    <property type="entry name" value="SANT"/>
    <property type="match status" value="2"/>
</dbReference>
<name>A0ABD3K8U1_EUCGL</name>
<evidence type="ECO:0000256" key="6">
    <source>
        <dbReference type="ARBA" id="ARBA00023163"/>
    </source>
</evidence>
<dbReference type="Gene3D" id="1.10.10.60">
    <property type="entry name" value="Homeodomain-like"/>
    <property type="match status" value="2"/>
</dbReference>
<evidence type="ECO:0000256" key="4">
    <source>
        <dbReference type="ARBA" id="ARBA00023125"/>
    </source>
</evidence>
<dbReference type="PANTHER" id="PTHR47995:SF18">
    <property type="entry name" value="TRANSCRIPTION FACTOR MYB65"/>
    <property type="match status" value="1"/>
</dbReference>
<evidence type="ECO:0000256" key="7">
    <source>
        <dbReference type="ARBA" id="ARBA00023242"/>
    </source>
</evidence>
<keyword evidence="7" id="KW-0539">Nucleus</keyword>
<dbReference type="FunFam" id="1.10.10.60:FF:000119">
    <property type="entry name" value="Transcription factor GAMYB"/>
    <property type="match status" value="1"/>
</dbReference>
<dbReference type="EMBL" id="JBJKBG010000006">
    <property type="protein sequence ID" value="KAL3736345.1"/>
    <property type="molecule type" value="Genomic_DNA"/>
</dbReference>
<dbReference type="GO" id="GO:0045893">
    <property type="term" value="P:positive regulation of DNA-templated transcription"/>
    <property type="evidence" value="ECO:0007669"/>
    <property type="project" value="UniProtKB-ARBA"/>
</dbReference>
<sequence length="568" mass="62496">MTKGIASTRQQQQQQHQNDGRSTGSSSSGSGSAGSGGGGLVLKKGPWTAAEDAVLIEHVKKNGEGNWNSVQKNTGLPRCGKSCRLRWTNHLRPNLKKGSFTPEEERLILKLHAQLGNKWARMATQLPGRTDNEIKNYWNTRIKHRIRQGLPLYPHDITPEHLPSSSVPRAMEPRLNTTSQLHTPTPIRILIPPIPTSQHLPQTPSSMLLPPQCSQHYLKSSFFYPSPSLGCPASIFTNTCTTPVLASSLLRLKDSYEDTAKFSLSFPPISLGSSPLPSVPTPTQLHNMGSFQFSPLSCNVSSPQYVQTQLDSDRYSSTVSVFPSKSELPSSQLYLIQPETDEKQRQGMHWSGSGLMEDLLDDTQALSNQNPQTQSFMNLQAQKLNVSLRSGCDWHAGSSLNTSAVNWGHSHSEIDTCKGFDLPLVQEGIKVEKDSPQRIYSMQDGDLSKLLNAIPSTLQTGNPGHSTPDLNTHGNVCLPLAQEARLEKENLDPIPSMQADESKLLNVIPPAIQLSSGYNSSSEFCSRQSSSYSSRCSNRWHLSLPVTTAIDKERTPVPSSWNNFRGIC</sequence>
<dbReference type="Pfam" id="PF00249">
    <property type="entry name" value="Myb_DNA-binding"/>
    <property type="match status" value="2"/>
</dbReference>
<dbReference type="PROSITE" id="PS51294">
    <property type="entry name" value="HTH_MYB"/>
    <property type="match status" value="2"/>
</dbReference>
<reference evidence="11 12" key="1">
    <citation type="submission" date="2024-11" db="EMBL/GenBank/DDBJ databases">
        <title>Chromosome-level genome assembly of Eucalyptus globulus Labill. provides insights into its genome evolution.</title>
        <authorList>
            <person name="Li X."/>
        </authorList>
    </citation>
    <scope>NUCLEOTIDE SEQUENCE [LARGE SCALE GENOMIC DNA]</scope>
    <source>
        <strain evidence="11">CL2024</strain>
        <tissue evidence="11">Fresh tender leaves</tissue>
    </source>
</reference>
<dbReference type="PROSITE" id="PS50090">
    <property type="entry name" value="MYB_LIKE"/>
    <property type="match status" value="2"/>
</dbReference>
<feature type="compositionally biased region" description="Gly residues" evidence="8">
    <location>
        <begin position="31"/>
        <end position="40"/>
    </location>
</feature>
<organism evidence="11 12">
    <name type="scientific">Eucalyptus globulus</name>
    <name type="common">Tasmanian blue gum</name>
    <dbReference type="NCBI Taxonomy" id="34317"/>
    <lineage>
        <taxon>Eukaryota</taxon>
        <taxon>Viridiplantae</taxon>
        <taxon>Streptophyta</taxon>
        <taxon>Embryophyta</taxon>
        <taxon>Tracheophyta</taxon>
        <taxon>Spermatophyta</taxon>
        <taxon>Magnoliopsida</taxon>
        <taxon>eudicotyledons</taxon>
        <taxon>Gunneridae</taxon>
        <taxon>Pentapetalae</taxon>
        <taxon>rosids</taxon>
        <taxon>malvids</taxon>
        <taxon>Myrtales</taxon>
        <taxon>Myrtaceae</taxon>
        <taxon>Myrtoideae</taxon>
        <taxon>Eucalypteae</taxon>
        <taxon>Eucalyptus</taxon>
    </lineage>
</organism>
<evidence type="ECO:0000313" key="12">
    <source>
        <dbReference type="Proteomes" id="UP001634007"/>
    </source>
</evidence>
<dbReference type="Proteomes" id="UP001634007">
    <property type="component" value="Unassembled WGS sequence"/>
</dbReference>
<dbReference type="SUPFAM" id="SSF46689">
    <property type="entry name" value="Homeodomain-like"/>
    <property type="match status" value="1"/>
</dbReference>
<feature type="domain" description="HTH myb-type" evidence="10">
    <location>
        <begin position="92"/>
        <end position="146"/>
    </location>
</feature>
<evidence type="ECO:0000256" key="3">
    <source>
        <dbReference type="ARBA" id="ARBA00023015"/>
    </source>
</evidence>
<feature type="region of interest" description="Disordered" evidence="8">
    <location>
        <begin position="1"/>
        <end position="43"/>
    </location>
</feature>
<dbReference type="GO" id="GO:0005634">
    <property type="term" value="C:nucleus"/>
    <property type="evidence" value="ECO:0007669"/>
    <property type="project" value="UniProtKB-SubCell"/>
</dbReference>
<evidence type="ECO:0000259" key="10">
    <source>
        <dbReference type="PROSITE" id="PS51294"/>
    </source>
</evidence>
<comment type="caution">
    <text evidence="11">The sequence shown here is derived from an EMBL/GenBank/DDBJ whole genome shotgun (WGS) entry which is preliminary data.</text>
</comment>
<dbReference type="GO" id="GO:0009653">
    <property type="term" value="P:anatomical structure morphogenesis"/>
    <property type="evidence" value="ECO:0007669"/>
    <property type="project" value="UniProtKB-ARBA"/>
</dbReference>
<keyword evidence="4" id="KW-0238">DNA-binding</keyword>
<proteinExistence type="predicted"/>
<evidence type="ECO:0000256" key="8">
    <source>
        <dbReference type="SAM" id="MobiDB-lite"/>
    </source>
</evidence>